<sequence>MEGLKWMGRFDWILERYKIRDSEPPSLGSVSSPPNERSNRPNTPAQIQKITMFEVKKVTKVKNARAKWTSKIGLPCSACIIPDSTASQYIIRCR</sequence>
<organism evidence="2 3">
    <name type="scientific">Araneus ventricosus</name>
    <name type="common">Orbweaver spider</name>
    <name type="synonym">Epeira ventricosa</name>
    <dbReference type="NCBI Taxonomy" id="182803"/>
    <lineage>
        <taxon>Eukaryota</taxon>
        <taxon>Metazoa</taxon>
        <taxon>Ecdysozoa</taxon>
        <taxon>Arthropoda</taxon>
        <taxon>Chelicerata</taxon>
        <taxon>Arachnida</taxon>
        <taxon>Araneae</taxon>
        <taxon>Araneomorphae</taxon>
        <taxon>Entelegynae</taxon>
        <taxon>Araneoidea</taxon>
        <taxon>Araneidae</taxon>
        <taxon>Araneus</taxon>
    </lineage>
</organism>
<reference evidence="2 3" key="1">
    <citation type="journal article" date="2019" name="Sci. Rep.">
        <title>Orb-weaving spider Araneus ventricosus genome elucidates the spidroin gene catalogue.</title>
        <authorList>
            <person name="Kono N."/>
            <person name="Nakamura H."/>
            <person name="Ohtoshi R."/>
            <person name="Moran D.A.P."/>
            <person name="Shinohara A."/>
            <person name="Yoshida Y."/>
            <person name="Fujiwara M."/>
            <person name="Mori M."/>
            <person name="Tomita M."/>
            <person name="Arakawa K."/>
        </authorList>
    </citation>
    <scope>NUCLEOTIDE SEQUENCE [LARGE SCALE GENOMIC DNA]</scope>
</reference>
<accession>A0A4Y2QIM0</accession>
<comment type="caution">
    <text evidence="2">The sequence shown here is derived from an EMBL/GenBank/DDBJ whole genome shotgun (WGS) entry which is preliminary data.</text>
</comment>
<feature type="compositionally biased region" description="Polar residues" evidence="1">
    <location>
        <begin position="28"/>
        <end position="45"/>
    </location>
</feature>
<evidence type="ECO:0000313" key="2">
    <source>
        <dbReference type="EMBL" id="GBN63135.1"/>
    </source>
</evidence>
<evidence type="ECO:0000313" key="3">
    <source>
        <dbReference type="Proteomes" id="UP000499080"/>
    </source>
</evidence>
<protein>
    <submittedName>
        <fullName evidence="2">Uncharacterized protein</fullName>
    </submittedName>
</protein>
<dbReference type="EMBL" id="BGPR01013976">
    <property type="protein sequence ID" value="GBN63135.1"/>
    <property type="molecule type" value="Genomic_DNA"/>
</dbReference>
<evidence type="ECO:0000256" key="1">
    <source>
        <dbReference type="SAM" id="MobiDB-lite"/>
    </source>
</evidence>
<proteinExistence type="predicted"/>
<dbReference type="AlphaFoldDB" id="A0A4Y2QIM0"/>
<gene>
    <name evidence="2" type="ORF">AVEN_15189_1</name>
</gene>
<dbReference type="Proteomes" id="UP000499080">
    <property type="component" value="Unassembled WGS sequence"/>
</dbReference>
<feature type="region of interest" description="Disordered" evidence="1">
    <location>
        <begin position="22"/>
        <end position="45"/>
    </location>
</feature>
<name>A0A4Y2QIM0_ARAVE</name>
<keyword evidence="3" id="KW-1185">Reference proteome</keyword>